<protein>
    <recommendedName>
        <fullName evidence="4">4'-phosphopantetheinyl transferase domain-containing protein</fullName>
    </recommendedName>
</protein>
<comment type="caution">
    <text evidence="2">The sequence shown here is derived from an EMBL/GenBank/DDBJ whole genome shotgun (WGS) entry which is preliminary data.</text>
</comment>
<name>A0A1E7KLT4_9ACTN</name>
<dbReference type="GO" id="GO:0000287">
    <property type="term" value="F:magnesium ion binding"/>
    <property type="evidence" value="ECO:0007669"/>
    <property type="project" value="InterPro"/>
</dbReference>
<accession>A0A1E7KLT4</accession>
<feature type="region of interest" description="Disordered" evidence="1">
    <location>
        <begin position="1"/>
        <end position="35"/>
    </location>
</feature>
<dbReference type="RefSeq" id="WP_070195439.1">
    <property type="nucleotide sequence ID" value="NZ_LJGU01000110.1"/>
</dbReference>
<evidence type="ECO:0000313" key="2">
    <source>
        <dbReference type="EMBL" id="OEV04860.1"/>
    </source>
</evidence>
<dbReference type="EMBL" id="LJGU01000110">
    <property type="protein sequence ID" value="OEV04860.1"/>
    <property type="molecule type" value="Genomic_DNA"/>
</dbReference>
<evidence type="ECO:0008006" key="4">
    <source>
        <dbReference type="Google" id="ProtNLM"/>
    </source>
</evidence>
<organism evidence="2 3">
    <name type="scientific">Streptomyces oceani</name>
    <dbReference type="NCBI Taxonomy" id="1075402"/>
    <lineage>
        <taxon>Bacteria</taxon>
        <taxon>Bacillati</taxon>
        <taxon>Actinomycetota</taxon>
        <taxon>Actinomycetes</taxon>
        <taxon>Kitasatosporales</taxon>
        <taxon>Streptomycetaceae</taxon>
        <taxon>Streptomyces</taxon>
    </lineage>
</organism>
<dbReference type="InterPro" id="IPR037143">
    <property type="entry name" value="4-PPantetheinyl_Trfase_dom_sf"/>
</dbReference>
<evidence type="ECO:0000256" key="1">
    <source>
        <dbReference type="SAM" id="MobiDB-lite"/>
    </source>
</evidence>
<sequence>MLGGPEPSVVPAGRSSVGHGLERSASPASRGERIGVRSSLPSAVAAGRRLGTRVEITAYGLWAMALGERVGRMGVSAETAPPHLGTSESRLLHATEWQLVRRAPREQRGKLATRLWVRKDAALQLLGYGLTLDPGRMVAGYQGDRGRVRLEHPDGVVSTVHVTDVHISERHVCSIATWHRPDEVRYWGEDGVRVSRGAPTAGVAG</sequence>
<dbReference type="Proteomes" id="UP000176101">
    <property type="component" value="Unassembled WGS sequence"/>
</dbReference>
<dbReference type="AlphaFoldDB" id="A0A1E7KLT4"/>
<dbReference type="OrthoDB" id="4212856at2"/>
<gene>
    <name evidence="2" type="ORF">AN216_05410</name>
</gene>
<evidence type="ECO:0000313" key="3">
    <source>
        <dbReference type="Proteomes" id="UP000176101"/>
    </source>
</evidence>
<dbReference type="GO" id="GO:0008897">
    <property type="term" value="F:holo-[acyl-carrier-protein] synthase activity"/>
    <property type="evidence" value="ECO:0007669"/>
    <property type="project" value="InterPro"/>
</dbReference>
<proteinExistence type="predicted"/>
<dbReference type="SUPFAM" id="SSF56214">
    <property type="entry name" value="4'-phosphopantetheinyl transferase"/>
    <property type="match status" value="1"/>
</dbReference>
<keyword evidence="3" id="KW-1185">Reference proteome</keyword>
<reference evidence="2 3" key="1">
    <citation type="journal article" date="2016" name="Front. Microbiol.">
        <title>Comparative Genomics Analysis of Streptomyces Species Reveals Their Adaptation to the Marine Environment and Their Diversity at the Genomic Level.</title>
        <authorList>
            <person name="Tian X."/>
            <person name="Zhang Z."/>
            <person name="Yang T."/>
            <person name="Chen M."/>
            <person name="Li J."/>
            <person name="Chen F."/>
            <person name="Yang J."/>
            <person name="Li W."/>
            <person name="Zhang B."/>
            <person name="Zhang Z."/>
            <person name="Wu J."/>
            <person name="Zhang C."/>
            <person name="Long L."/>
            <person name="Xiao J."/>
        </authorList>
    </citation>
    <scope>NUCLEOTIDE SEQUENCE [LARGE SCALE GENOMIC DNA]</scope>
    <source>
        <strain evidence="2 3">SCSIO 02100</strain>
    </source>
</reference>
<dbReference type="Gene3D" id="3.90.470.20">
    <property type="entry name" value="4'-phosphopantetheinyl transferase domain"/>
    <property type="match status" value="1"/>
</dbReference>